<keyword evidence="9 11" id="KW-0131">Cell cycle</keyword>
<dbReference type="PROSITE" id="PS50059">
    <property type="entry name" value="FKBP_PPIASE"/>
    <property type="match status" value="1"/>
</dbReference>
<evidence type="ECO:0000256" key="4">
    <source>
        <dbReference type="ARBA" id="ARBA00016902"/>
    </source>
</evidence>
<evidence type="ECO:0000256" key="11">
    <source>
        <dbReference type="HAMAP-Rule" id="MF_00303"/>
    </source>
</evidence>
<keyword evidence="17" id="KW-1185">Reference proteome</keyword>
<dbReference type="Pfam" id="PF05698">
    <property type="entry name" value="Trigger_C"/>
    <property type="match status" value="1"/>
</dbReference>
<dbReference type="GO" id="GO:0003755">
    <property type="term" value="F:peptidyl-prolyl cis-trans isomerase activity"/>
    <property type="evidence" value="ECO:0007669"/>
    <property type="project" value="UniProtKB-EC"/>
</dbReference>
<organism evidence="16 17">
    <name type="scientific">Billgrantia campisalis</name>
    <dbReference type="NCBI Taxonomy" id="74661"/>
    <lineage>
        <taxon>Bacteria</taxon>
        <taxon>Pseudomonadati</taxon>
        <taxon>Pseudomonadota</taxon>
        <taxon>Gammaproteobacteria</taxon>
        <taxon>Oceanospirillales</taxon>
        <taxon>Halomonadaceae</taxon>
        <taxon>Billgrantia</taxon>
    </lineage>
</organism>
<feature type="domain" description="PPIase FKBP-type" evidence="15">
    <location>
        <begin position="161"/>
        <end position="243"/>
    </location>
</feature>
<comment type="catalytic activity">
    <reaction evidence="1 11 12">
        <text>[protein]-peptidylproline (omega=180) = [protein]-peptidylproline (omega=0)</text>
        <dbReference type="Rhea" id="RHEA:16237"/>
        <dbReference type="Rhea" id="RHEA-COMP:10747"/>
        <dbReference type="Rhea" id="RHEA-COMP:10748"/>
        <dbReference type="ChEBI" id="CHEBI:83833"/>
        <dbReference type="ChEBI" id="CHEBI:83834"/>
        <dbReference type="EC" id="5.2.1.8"/>
    </reaction>
</comment>
<dbReference type="PIRSF" id="PIRSF003095">
    <property type="entry name" value="Trigger_factor"/>
    <property type="match status" value="1"/>
</dbReference>
<feature type="region of interest" description="Disordered" evidence="14">
    <location>
        <begin position="428"/>
        <end position="456"/>
    </location>
</feature>
<reference evidence="16 17" key="1">
    <citation type="submission" date="2020-05" db="EMBL/GenBank/DDBJ databases">
        <title>Comparative genomic analysis of denitrifying bacteria from Halomonas genus.</title>
        <authorList>
            <person name="Wang L."/>
            <person name="Shao Z."/>
        </authorList>
    </citation>
    <scope>NUCLEOTIDE SEQUENCE [LARGE SCALE GENOMIC DNA]</scope>
    <source>
        <strain evidence="16 17">A4</strain>
    </source>
</reference>
<dbReference type="Pfam" id="PF05697">
    <property type="entry name" value="Trigger_N"/>
    <property type="match status" value="1"/>
</dbReference>
<evidence type="ECO:0000256" key="6">
    <source>
        <dbReference type="ARBA" id="ARBA00023110"/>
    </source>
</evidence>
<dbReference type="InterPro" id="IPR036611">
    <property type="entry name" value="Trigger_fac_ribosome-bd_sf"/>
</dbReference>
<accession>A0ABS9P623</accession>
<keyword evidence="8 11" id="KW-0413">Isomerase</keyword>
<dbReference type="NCBIfam" id="TIGR00115">
    <property type="entry name" value="tig"/>
    <property type="match status" value="1"/>
</dbReference>
<evidence type="ECO:0000313" key="17">
    <source>
        <dbReference type="Proteomes" id="UP000814385"/>
    </source>
</evidence>
<dbReference type="InterPro" id="IPR005215">
    <property type="entry name" value="Trig_fac"/>
</dbReference>
<dbReference type="Gene3D" id="3.10.50.40">
    <property type="match status" value="1"/>
</dbReference>
<evidence type="ECO:0000313" key="16">
    <source>
        <dbReference type="EMBL" id="MCG6657223.1"/>
    </source>
</evidence>
<dbReference type="InterPro" id="IPR046357">
    <property type="entry name" value="PPIase_dom_sf"/>
</dbReference>
<proteinExistence type="inferred from homology"/>
<dbReference type="EMBL" id="JABFUC010000003">
    <property type="protein sequence ID" value="MCG6657223.1"/>
    <property type="molecule type" value="Genomic_DNA"/>
</dbReference>
<dbReference type="SUPFAM" id="SSF109998">
    <property type="entry name" value="Triger factor/SurA peptide-binding domain-like"/>
    <property type="match status" value="1"/>
</dbReference>
<comment type="subcellular location">
    <subcellularLocation>
        <location evidence="11">Cytoplasm</location>
    </subcellularLocation>
    <text evidence="11">About half TF is bound to the ribosome near the polypeptide exit tunnel while the other half is free in the cytoplasm.</text>
</comment>
<evidence type="ECO:0000256" key="3">
    <source>
        <dbReference type="ARBA" id="ARBA00013194"/>
    </source>
</evidence>
<dbReference type="InterPro" id="IPR008880">
    <property type="entry name" value="Trigger_fac_C"/>
</dbReference>
<dbReference type="InterPro" id="IPR008881">
    <property type="entry name" value="Trigger_fac_ribosome-bd_bac"/>
</dbReference>
<dbReference type="InterPro" id="IPR037041">
    <property type="entry name" value="Trigger_fac_C_sf"/>
</dbReference>
<dbReference type="Gene3D" id="3.30.70.1050">
    <property type="entry name" value="Trigger factor ribosome-binding domain"/>
    <property type="match status" value="1"/>
</dbReference>
<evidence type="ECO:0000256" key="14">
    <source>
        <dbReference type="SAM" id="MobiDB-lite"/>
    </source>
</evidence>
<keyword evidence="7 11" id="KW-0143">Chaperone</keyword>
<dbReference type="PANTHER" id="PTHR30560">
    <property type="entry name" value="TRIGGER FACTOR CHAPERONE AND PEPTIDYL-PROLYL CIS/TRANS ISOMERASE"/>
    <property type="match status" value="1"/>
</dbReference>
<sequence length="456" mass="50702">MQVSVETTSQIERRVTFQVPAAEVDEAVEARLKDTAKNVRLNGFRKGRVPMSVVRQRYGRDVRDEVVGELMRERYVRAITEQNLNPAGFPSIEPKVNETGKDLEFVASLEVYPEIELASIEGAEVERPVVEVTEADVDEMIDTLRKQNAAWEEVARAAQEGDQVTIDFQGFLGDEPFEGGSAEGHDLVIGSGSFIPGFEEQLVGAAAGEEKEIQVTFPEDYQAEHLAGKDATFKVKVHKVSGQALPEIDAEFIQRFGVEDGDLDKFREEVKRNMSREAKQAIDNRVKQQVLEALKKANDVPVPQTLVQQETDALKRQAAQQFGLGEDFDVSQLPNELFADQAKGRVQVGLLLAEVIKAGELDADDDEIRGRVEELAEQYQDPQQVVDYYMSNDQLKAQVKSAILEEKAVDKLLEQASVKDVEMSYQQALAAAQQQAEQDDAEDEAQTASEDEQSKA</sequence>
<dbReference type="Gene3D" id="1.10.3120.10">
    <property type="entry name" value="Trigger factor, C-terminal domain"/>
    <property type="match status" value="1"/>
</dbReference>
<protein>
    <recommendedName>
        <fullName evidence="4 11">Trigger factor</fullName>
        <shortName evidence="11">TF</shortName>
        <ecNumber evidence="3 11">5.2.1.8</ecNumber>
    </recommendedName>
    <alternativeName>
        <fullName evidence="10 11">PPIase</fullName>
    </alternativeName>
</protein>
<comment type="domain">
    <text evidence="11">Consists of 3 domains; the N-terminus binds the ribosome, the middle domain has PPIase activity, while the C-terminus has intrinsic chaperone activity on its own.</text>
</comment>
<dbReference type="RefSeq" id="WP_238976316.1">
    <property type="nucleotide sequence ID" value="NZ_JABFUC010000003.1"/>
</dbReference>
<comment type="caution">
    <text evidence="16">The sequence shown here is derived from an EMBL/GenBank/DDBJ whole genome shotgun (WGS) entry which is preliminary data.</text>
</comment>
<evidence type="ECO:0000256" key="13">
    <source>
        <dbReference type="RuleBase" id="RU003914"/>
    </source>
</evidence>
<dbReference type="InterPro" id="IPR027304">
    <property type="entry name" value="Trigger_fact/SurA_dom_sf"/>
</dbReference>
<evidence type="ECO:0000256" key="1">
    <source>
        <dbReference type="ARBA" id="ARBA00000971"/>
    </source>
</evidence>
<feature type="compositionally biased region" description="Acidic residues" evidence="14">
    <location>
        <begin position="437"/>
        <end position="456"/>
    </location>
</feature>
<evidence type="ECO:0000256" key="12">
    <source>
        <dbReference type="PROSITE-ProRule" id="PRU00277"/>
    </source>
</evidence>
<dbReference type="Pfam" id="PF00254">
    <property type="entry name" value="FKBP_C"/>
    <property type="match status" value="1"/>
</dbReference>
<evidence type="ECO:0000256" key="9">
    <source>
        <dbReference type="ARBA" id="ARBA00023306"/>
    </source>
</evidence>
<evidence type="ECO:0000256" key="8">
    <source>
        <dbReference type="ARBA" id="ARBA00023235"/>
    </source>
</evidence>
<dbReference type="PANTHER" id="PTHR30560:SF3">
    <property type="entry name" value="TRIGGER FACTOR-LIKE PROTEIN TIG, CHLOROPLASTIC"/>
    <property type="match status" value="1"/>
</dbReference>
<dbReference type="Proteomes" id="UP000814385">
    <property type="component" value="Unassembled WGS sequence"/>
</dbReference>
<comment type="similarity">
    <text evidence="2 11 13">Belongs to the FKBP-type PPIase family. Tig subfamily.</text>
</comment>
<name>A0ABS9P623_9GAMM</name>
<evidence type="ECO:0000256" key="7">
    <source>
        <dbReference type="ARBA" id="ARBA00023186"/>
    </source>
</evidence>
<dbReference type="InterPro" id="IPR001179">
    <property type="entry name" value="PPIase_FKBP_dom"/>
</dbReference>
<dbReference type="HAMAP" id="MF_00303">
    <property type="entry name" value="Trigger_factor_Tig"/>
    <property type="match status" value="1"/>
</dbReference>
<dbReference type="EC" id="5.2.1.8" evidence="3 11"/>
<keyword evidence="5 11" id="KW-0132">Cell division</keyword>
<gene>
    <name evidence="11 16" type="primary">tig</name>
    <name evidence="16" type="ORF">HOP52_05440</name>
</gene>
<dbReference type="SUPFAM" id="SSF102735">
    <property type="entry name" value="Trigger factor ribosome-binding domain"/>
    <property type="match status" value="1"/>
</dbReference>
<keyword evidence="11" id="KW-0963">Cytoplasm</keyword>
<keyword evidence="6 11" id="KW-0697">Rotamase</keyword>
<comment type="function">
    <text evidence="11">Involved in protein export. Acts as a chaperone by maintaining the newly synthesized protein in an open conformation. Functions as a peptidyl-prolyl cis-trans isomerase.</text>
</comment>
<evidence type="ECO:0000256" key="2">
    <source>
        <dbReference type="ARBA" id="ARBA00005464"/>
    </source>
</evidence>
<evidence type="ECO:0000256" key="10">
    <source>
        <dbReference type="ARBA" id="ARBA00029986"/>
    </source>
</evidence>
<evidence type="ECO:0000259" key="15">
    <source>
        <dbReference type="PROSITE" id="PS50059"/>
    </source>
</evidence>
<dbReference type="SUPFAM" id="SSF54534">
    <property type="entry name" value="FKBP-like"/>
    <property type="match status" value="1"/>
</dbReference>
<evidence type="ECO:0000256" key="5">
    <source>
        <dbReference type="ARBA" id="ARBA00022618"/>
    </source>
</evidence>